<keyword evidence="2" id="KW-0547">Nucleotide-binding</keyword>
<evidence type="ECO:0000256" key="4">
    <source>
        <dbReference type="SAM" id="MobiDB-lite"/>
    </source>
</evidence>
<feature type="domain" description="ABC transporter" evidence="5">
    <location>
        <begin position="6"/>
        <end position="200"/>
    </location>
</feature>
<dbReference type="Gene3D" id="3.40.50.300">
    <property type="entry name" value="P-loop containing nucleotide triphosphate hydrolases"/>
    <property type="match status" value="3"/>
</dbReference>
<dbReference type="SMART" id="SM00382">
    <property type="entry name" value="AAA"/>
    <property type="match status" value="2"/>
</dbReference>
<dbReference type="SUPFAM" id="SSF52540">
    <property type="entry name" value="P-loop containing nucleoside triphosphate hydrolases"/>
    <property type="match status" value="2"/>
</dbReference>
<reference evidence="6 7" key="1">
    <citation type="submission" date="2016-04" db="EMBL/GenBank/DDBJ databases">
        <title>Draft genome of an Enterococcus thailandicus strain isolated from bovine feces.</title>
        <authorList>
            <person name="Beukers A.G."/>
            <person name="Zaheer R."/>
            <person name="Goji N."/>
            <person name="Cook S.R."/>
            <person name="Amoako K."/>
            <person name="Chaves A.V."/>
            <person name="Ward M.P."/>
            <person name="Mcallister T.A."/>
        </authorList>
    </citation>
    <scope>NUCLEOTIDE SEQUENCE [LARGE SCALE GENOMIC DNA]</scope>
    <source>
        <strain evidence="6 7">F0711D 46</strain>
    </source>
</reference>
<dbReference type="Pfam" id="PF00005">
    <property type="entry name" value="ABC_tran"/>
    <property type="match status" value="2"/>
</dbReference>
<dbReference type="GO" id="GO:0005524">
    <property type="term" value="F:ATP binding"/>
    <property type="evidence" value="ECO:0007669"/>
    <property type="project" value="UniProtKB-KW"/>
</dbReference>
<evidence type="ECO:0000313" key="6">
    <source>
        <dbReference type="EMBL" id="OAQ56461.1"/>
    </source>
</evidence>
<keyword evidence="7" id="KW-1185">Reference proteome</keyword>
<sequence length="489" mass="55533">METLAVKLINIEKNFGAKNILSIDELTIYQNERIAIIGKNGSGKSTLLKMIAGKVEPDRGKVQREIEFNYYAQSEELTKVHVSNQLDGELLSRFAVPTMGMETLSGGEQAKFRLANQLSDYQMGLLLDEPTTHLDSQSIETLIKELSYYYGTLIVVSHDRFFINQIATKIWEIEEGRVREFHGNYTEYVKQKEAECIEKERLADHFQKEKKRLENAIKKKQAQAEKLTQSTKKQKQKSQRPDRLASSKQKDTVQKSLQKTAKAMTSRLDQLVEQTVDVKNQKIIFPVPKTLEIHNKFPIMGDRVALEVAGKKLIEEATFQFGLGEKIAITGANGSGKSTLLRYILDQKRGITVSSNVIFSVYQQMDYQLTSEEPLLAYLLKQTENPEPFVRALLNNLGFKQIEITKPIRELSGGEATRLAIALLFTKPANTLILDEPTNFIDVNTMQALEALIKQYPGTVIFTSHDTLFVHEVAEVVYQIENQKLILKK</sequence>
<gene>
    <name evidence="6" type="ORF">A6E74_03355</name>
</gene>
<dbReference type="CDD" id="cd03221">
    <property type="entry name" value="ABCF_EF-3"/>
    <property type="match status" value="2"/>
</dbReference>
<comment type="caution">
    <text evidence="6">The sequence shown here is derived from an EMBL/GenBank/DDBJ whole genome shotgun (WGS) entry which is preliminary data.</text>
</comment>
<organism evidence="6 7">
    <name type="scientific">Enterococcus thailandicus</name>
    <dbReference type="NCBI Taxonomy" id="417368"/>
    <lineage>
        <taxon>Bacteria</taxon>
        <taxon>Bacillati</taxon>
        <taxon>Bacillota</taxon>
        <taxon>Bacilli</taxon>
        <taxon>Lactobacillales</taxon>
        <taxon>Enterococcaceae</taxon>
        <taxon>Enterococcus</taxon>
    </lineage>
</organism>
<dbReference type="InterPro" id="IPR032781">
    <property type="entry name" value="ABC_tran_Xtn"/>
</dbReference>
<dbReference type="InterPro" id="IPR027417">
    <property type="entry name" value="P-loop_NTPase"/>
</dbReference>
<accession>A0A179ETD3</accession>
<dbReference type="PANTHER" id="PTHR19211">
    <property type="entry name" value="ATP-BINDING TRANSPORT PROTEIN-RELATED"/>
    <property type="match status" value="1"/>
</dbReference>
<evidence type="ECO:0000256" key="1">
    <source>
        <dbReference type="ARBA" id="ARBA00022737"/>
    </source>
</evidence>
<dbReference type="InterPro" id="IPR050611">
    <property type="entry name" value="ABCF"/>
</dbReference>
<keyword evidence="3" id="KW-0067">ATP-binding</keyword>
<dbReference type="AlphaFoldDB" id="A0A179ETD3"/>
<feature type="compositionally biased region" description="Basic and acidic residues" evidence="4">
    <location>
        <begin position="239"/>
        <end position="253"/>
    </location>
</feature>
<dbReference type="InterPro" id="IPR003439">
    <property type="entry name" value="ABC_transporter-like_ATP-bd"/>
</dbReference>
<proteinExistence type="predicted"/>
<dbReference type="GO" id="GO:0016887">
    <property type="term" value="F:ATP hydrolysis activity"/>
    <property type="evidence" value="ECO:0007669"/>
    <property type="project" value="InterPro"/>
</dbReference>
<evidence type="ECO:0000256" key="3">
    <source>
        <dbReference type="ARBA" id="ARBA00022840"/>
    </source>
</evidence>
<dbReference type="PROSITE" id="PS50893">
    <property type="entry name" value="ABC_TRANSPORTER_2"/>
    <property type="match status" value="2"/>
</dbReference>
<feature type="domain" description="ABC transporter" evidence="5">
    <location>
        <begin position="299"/>
        <end position="487"/>
    </location>
</feature>
<evidence type="ECO:0000313" key="7">
    <source>
        <dbReference type="Proteomes" id="UP000078516"/>
    </source>
</evidence>
<dbReference type="RefSeq" id="WP_067482150.1">
    <property type="nucleotide sequence ID" value="NZ_BSWX01000001.1"/>
</dbReference>
<dbReference type="EMBL" id="LWMN01000010">
    <property type="protein sequence ID" value="OAQ56461.1"/>
    <property type="molecule type" value="Genomic_DNA"/>
</dbReference>
<evidence type="ECO:0000259" key="5">
    <source>
        <dbReference type="PROSITE" id="PS50893"/>
    </source>
</evidence>
<dbReference type="PROSITE" id="PS00211">
    <property type="entry name" value="ABC_TRANSPORTER_1"/>
    <property type="match status" value="2"/>
</dbReference>
<protein>
    <submittedName>
        <fullName evidence="6">ABC-F type ribosomal protection protein</fullName>
    </submittedName>
</protein>
<dbReference type="NCBIfam" id="NF000355">
    <property type="entry name" value="ribo_prot_ABC_F"/>
    <property type="match status" value="1"/>
</dbReference>
<dbReference type="Proteomes" id="UP000078516">
    <property type="component" value="Unassembled WGS sequence"/>
</dbReference>
<dbReference type="InterPro" id="IPR017871">
    <property type="entry name" value="ABC_transporter-like_CS"/>
</dbReference>
<keyword evidence="1" id="KW-0677">Repeat</keyword>
<evidence type="ECO:0000256" key="2">
    <source>
        <dbReference type="ARBA" id="ARBA00022741"/>
    </source>
</evidence>
<feature type="region of interest" description="Disordered" evidence="4">
    <location>
        <begin position="223"/>
        <end position="256"/>
    </location>
</feature>
<name>A0A179ETD3_ENTTH</name>
<dbReference type="PANTHER" id="PTHR19211:SF100">
    <property type="entry name" value="RIBOSOME PROTECTION PROTEIN VMLR"/>
    <property type="match status" value="1"/>
</dbReference>
<dbReference type="InterPro" id="IPR003593">
    <property type="entry name" value="AAA+_ATPase"/>
</dbReference>
<dbReference type="Pfam" id="PF12848">
    <property type="entry name" value="ABC_tran_Xtn"/>
    <property type="match status" value="1"/>
</dbReference>